<organism evidence="14 15">
    <name type="scientific">Thermodesulfobacterium commune</name>
    <dbReference type="NCBI Taxonomy" id="1741"/>
    <lineage>
        <taxon>Bacteria</taxon>
        <taxon>Pseudomonadati</taxon>
        <taxon>Thermodesulfobacteriota</taxon>
        <taxon>Thermodesulfobacteria</taxon>
        <taxon>Thermodesulfobacteriales</taxon>
        <taxon>Thermodesulfobacteriaceae</taxon>
        <taxon>Thermodesulfobacterium</taxon>
    </lineage>
</organism>
<evidence type="ECO:0000256" key="3">
    <source>
        <dbReference type="ARBA" id="ARBA00022452"/>
    </source>
</evidence>
<dbReference type="SUPFAM" id="SSF56935">
    <property type="entry name" value="Porins"/>
    <property type="match status" value="1"/>
</dbReference>
<evidence type="ECO:0000259" key="12">
    <source>
        <dbReference type="Pfam" id="PF00593"/>
    </source>
</evidence>
<evidence type="ECO:0000256" key="7">
    <source>
        <dbReference type="ARBA" id="ARBA00023136"/>
    </source>
</evidence>
<proteinExistence type="inferred from homology"/>
<keyword evidence="6 11" id="KW-0798">TonB box</keyword>
<dbReference type="GO" id="GO:0009279">
    <property type="term" value="C:cell outer membrane"/>
    <property type="evidence" value="ECO:0007669"/>
    <property type="project" value="UniProtKB-SubCell"/>
</dbReference>
<comment type="similarity">
    <text evidence="10 11">Belongs to the TonB-dependent receptor family.</text>
</comment>
<keyword evidence="5" id="KW-0732">Signal</keyword>
<evidence type="ECO:0000256" key="9">
    <source>
        <dbReference type="ARBA" id="ARBA00023237"/>
    </source>
</evidence>
<sequence>MWGKKALFFILALKIFFVSKGFAEEIDKERLEKEESLPEVIVTSEKIITPTKETAETVYTGIGITKKGIELSGERGSSNVWSILNILPGVYFETPDPAGISSTQRSITIRGVSGSLGTMSVEGVPVYGGNPIGPREYIFDLENLEAIDVYRGVIPVDLGTGAGTRGGTVELKPKWAKDKFGFEFKQGLGMNDYTKTFLRVDSGKLPSLGTKLSLSYSYAEADKWRGKGKLGPRENLNFTLVQALGNRINIKLWANYNDLDHHKYATLSYPDAKKDRWLDYNENFTGNSTKDWYYYKYQKLGWTNKDYYAFLDIKLLDQLMLQIKPYYRIEEKEDWSGTISISGPMRQSKPGVTWSGWEVKRKGALTQLVFDLKFVRGLLGYHYELQEWDDRPSKNYWLNPDGSLTFIGWGRFTKSISDGYSSSPYLKFAGNIGKLNWQAGLQYIKKKDGKNEGYITQYNGTVPYLLREPKLDYGGRSYSAWVPSFGLSYSFNEKIEVYTSFGKTFQTPYMYMPIVNLYYRLYEKFKKMGITLDDLFNDYKCEETYNWDLGLRIRAEKFELYPTVYFSKHKNLNTPFTPGWKDPDNPAQLLIDPSTGRPVSFNTFIGKARGYGFELASTFHLTDKFSLFFNPSYVKMKYDGDIISAGTRYPVDGKQVIGVPEKMLTTGLIARYKGFEIVPRFRYVGSYYGNLARTEKVSGYEVFDLMVSYNKEEIRSLRLKNLRLTVEFNNLFDRRYIFGTSNNYYPGTPFNVFGSISFNF</sequence>
<dbReference type="InterPro" id="IPR000531">
    <property type="entry name" value="Beta-barrel_TonB"/>
</dbReference>
<dbReference type="PROSITE" id="PS52016">
    <property type="entry name" value="TONB_DEPENDENT_REC_3"/>
    <property type="match status" value="1"/>
</dbReference>
<dbReference type="AlphaFoldDB" id="A0A117LC85"/>
<dbReference type="PANTHER" id="PTHR30069">
    <property type="entry name" value="TONB-DEPENDENT OUTER MEMBRANE RECEPTOR"/>
    <property type="match status" value="1"/>
</dbReference>
<dbReference type="InterPro" id="IPR012910">
    <property type="entry name" value="Plug_dom"/>
</dbReference>
<reference evidence="14 15" key="1">
    <citation type="journal article" date="2018" name="Nat. Biotechnol.">
        <title>A standardized bacterial taxonomy based on genome phylogeny substantially revises the tree of life.</title>
        <authorList>
            <person name="Parks D.H."/>
            <person name="Chuvochina M."/>
            <person name="Waite D.W."/>
            <person name="Rinke C."/>
            <person name="Skarshewski A."/>
            <person name="Chaumeil P.A."/>
            <person name="Hugenholtz P."/>
        </authorList>
    </citation>
    <scope>NUCLEOTIDE SEQUENCE [LARGE SCALE GENOMIC DNA]</scope>
    <source>
        <strain evidence="14">UBA12529</strain>
    </source>
</reference>
<gene>
    <name evidence="14" type="ORF">DCE01_03280</name>
</gene>
<evidence type="ECO:0000256" key="6">
    <source>
        <dbReference type="ARBA" id="ARBA00023077"/>
    </source>
</evidence>
<keyword evidence="7 10" id="KW-0472">Membrane</keyword>
<dbReference type="InterPro" id="IPR036942">
    <property type="entry name" value="Beta-barrel_TonB_sf"/>
</dbReference>
<evidence type="ECO:0000256" key="1">
    <source>
        <dbReference type="ARBA" id="ARBA00004571"/>
    </source>
</evidence>
<evidence type="ECO:0000256" key="5">
    <source>
        <dbReference type="ARBA" id="ARBA00022729"/>
    </source>
</evidence>
<evidence type="ECO:0000259" key="13">
    <source>
        <dbReference type="Pfam" id="PF07715"/>
    </source>
</evidence>
<keyword evidence="3 10" id="KW-1134">Transmembrane beta strand</keyword>
<dbReference type="Pfam" id="PF00593">
    <property type="entry name" value="TonB_dep_Rec_b-barrel"/>
    <property type="match status" value="1"/>
</dbReference>
<feature type="domain" description="TonB-dependent receptor-like beta-barrel" evidence="12">
    <location>
        <begin position="258"/>
        <end position="731"/>
    </location>
</feature>
<dbReference type="Pfam" id="PF07715">
    <property type="entry name" value="Plug"/>
    <property type="match status" value="1"/>
</dbReference>
<dbReference type="RefSeq" id="WP_051754444.1">
    <property type="nucleotide sequence ID" value="NZ_DAINLL010000051.1"/>
</dbReference>
<comment type="subcellular location">
    <subcellularLocation>
        <location evidence="1 10">Cell outer membrane</location>
        <topology evidence="1 10">Multi-pass membrane protein</topology>
    </subcellularLocation>
</comment>
<dbReference type="InterPro" id="IPR039426">
    <property type="entry name" value="TonB-dep_rcpt-like"/>
</dbReference>
<dbReference type="PANTHER" id="PTHR30069:SF29">
    <property type="entry name" value="HEMOGLOBIN AND HEMOGLOBIN-HAPTOGLOBIN-BINDING PROTEIN 1-RELATED"/>
    <property type="match status" value="1"/>
</dbReference>
<protein>
    <submittedName>
        <fullName evidence="14">TonB-dependent receptor</fullName>
    </submittedName>
</protein>
<keyword evidence="9 10" id="KW-0998">Cell outer membrane</keyword>
<evidence type="ECO:0000313" key="14">
    <source>
        <dbReference type="EMBL" id="HAA83790.1"/>
    </source>
</evidence>
<dbReference type="Gene3D" id="2.170.130.10">
    <property type="entry name" value="TonB-dependent receptor, plug domain"/>
    <property type="match status" value="1"/>
</dbReference>
<keyword evidence="8 14" id="KW-0675">Receptor</keyword>
<dbReference type="EMBL" id="DLVE01000042">
    <property type="protein sequence ID" value="HAA83790.1"/>
    <property type="molecule type" value="Genomic_DNA"/>
</dbReference>
<evidence type="ECO:0000256" key="2">
    <source>
        <dbReference type="ARBA" id="ARBA00022448"/>
    </source>
</evidence>
<dbReference type="InterPro" id="IPR037066">
    <property type="entry name" value="Plug_dom_sf"/>
</dbReference>
<keyword evidence="4 10" id="KW-0812">Transmembrane</keyword>
<comment type="caution">
    <text evidence="14">The sequence shown here is derived from an EMBL/GenBank/DDBJ whole genome shotgun (WGS) entry which is preliminary data.</text>
</comment>
<dbReference type="Proteomes" id="UP000257240">
    <property type="component" value="Unassembled WGS sequence"/>
</dbReference>
<dbReference type="GO" id="GO:0044718">
    <property type="term" value="P:siderophore transmembrane transport"/>
    <property type="evidence" value="ECO:0007669"/>
    <property type="project" value="TreeGrafter"/>
</dbReference>
<dbReference type="Gene3D" id="2.40.170.20">
    <property type="entry name" value="TonB-dependent receptor, beta-barrel domain"/>
    <property type="match status" value="1"/>
</dbReference>
<evidence type="ECO:0000256" key="10">
    <source>
        <dbReference type="PROSITE-ProRule" id="PRU01360"/>
    </source>
</evidence>
<evidence type="ECO:0000256" key="8">
    <source>
        <dbReference type="ARBA" id="ARBA00023170"/>
    </source>
</evidence>
<name>A0A117LC85_9BACT</name>
<dbReference type="GO" id="GO:0015344">
    <property type="term" value="F:siderophore uptake transmembrane transporter activity"/>
    <property type="evidence" value="ECO:0007669"/>
    <property type="project" value="TreeGrafter"/>
</dbReference>
<evidence type="ECO:0000256" key="11">
    <source>
        <dbReference type="RuleBase" id="RU003357"/>
    </source>
</evidence>
<accession>A0A117LC85</accession>
<evidence type="ECO:0000256" key="4">
    <source>
        <dbReference type="ARBA" id="ARBA00022692"/>
    </source>
</evidence>
<evidence type="ECO:0000313" key="15">
    <source>
        <dbReference type="Proteomes" id="UP000257240"/>
    </source>
</evidence>
<keyword evidence="2 10" id="KW-0813">Transport</keyword>
<feature type="domain" description="TonB-dependent receptor plug" evidence="13">
    <location>
        <begin position="73"/>
        <end position="162"/>
    </location>
</feature>